<dbReference type="AlphaFoldDB" id="A0A6A6DAQ5"/>
<gene>
    <name evidence="2" type="ORF">K469DRAFT_733660</name>
</gene>
<name>A0A6A6DAQ5_9PEZI</name>
<evidence type="ECO:0000256" key="1">
    <source>
        <dbReference type="SAM" id="MobiDB-lite"/>
    </source>
</evidence>
<evidence type="ECO:0000313" key="2">
    <source>
        <dbReference type="EMBL" id="KAF2176634.1"/>
    </source>
</evidence>
<evidence type="ECO:0000313" key="3">
    <source>
        <dbReference type="Proteomes" id="UP000800200"/>
    </source>
</evidence>
<keyword evidence="3" id="KW-1185">Reference proteome</keyword>
<feature type="compositionally biased region" description="Low complexity" evidence="1">
    <location>
        <begin position="79"/>
        <end position="91"/>
    </location>
</feature>
<organism evidence="2 3">
    <name type="scientific">Zopfia rhizophila CBS 207.26</name>
    <dbReference type="NCBI Taxonomy" id="1314779"/>
    <lineage>
        <taxon>Eukaryota</taxon>
        <taxon>Fungi</taxon>
        <taxon>Dikarya</taxon>
        <taxon>Ascomycota</taxon>
        <taxon>Pezizomycotina</taxon>
        <taxon>Dothideomycetes</taxon>
        <taxon>Dothideomycetes incertae sedis</taxon>
        <taxon>Zopfiaceae</taxon>
        <taxon>Zopfia</taxon>
    </lineage>
</organism>
<dbReference type="EMBL" id="ML994704">
    <property type="protein sequence ID" value="KAF2176634.1"/>
    <property type="molecule type" value="Genomic_DNA"/>
</dbReference>
<protein>
    <submittedName>
        <fullName evidence="2">Uncharacterized protein</fullName>
    </submittedName>
</protein>
<sequence length="165" mass="17996">MSFIRPSTMLRSTVLRPVLSTAPRARIQARFASQDYGSGQGNPAGEKPQQQGKNPSEELEHPGPPPPKVGQRKSPSPNEKSSGKAQSSSESKGNREGKETSGASSKGVKGTQPKILNENPPREHDESVKQHNEEMDQRAEKAHERVSNEDAKKDKAPPGYWSGEF</sequence>
<dbReference type="Proteomes" id="UP000800200">
    <property type="component" value="Unassembled WGS sequence"/>
</dbReference>
<dbReference type="OrthoDB" id="5334244at2759"/>
<proteinExistence type="predicted"/>
<feature type="region of interest" description="Disordered" evidence="1">
    <location>
        <begin position="1"/>
        <end position="165"/>
    </location>
</feature>
<feature type="compositionally biased region" description="Basic and acidic residues" evidence="1">
    <location>
        <begin position="120"/>
        <end position="156"/>
    </location>
</feature>
<accession>A0A6A6DAQ5</accession>
<reference evidence="2" key="1">
    <citation type="journal article" date="2020" name="Stud. Mycol.">
        <title>101 Dothideomycetes genomes: a test case for predicting lifestyles and emergence of pathogens.</title>
        <authorList>
            <person name="Haridas S."/>
            <person name="Albert R."/>
            <person name="Binder M."/>
            <person name="Bloem J."/>
            <person name="Labutti K."/>
            <person name="Salamov A."/>
            <person name="Andreopoulos B."/>
            <person name="Baker S."/>
            <person name="Barry K."/>
            <person name="Bills G."/>
            <person name="Bluhm B."/>
            <person name="Cannon C."/>
            <person name="Castanera R."/>
            <person name="Culley D."/>
            <person name="Daum C."/>
            <person name="Ezra D."/>
            <person name="Gonzalez J."/>
            <person name="Henrissat B."/>
            <person name="Kuo A."/>
            <person name="Liang C."/>
            <person name="Lipzen A."/>
            <person name="Lutzoni F."/>
            <person name="Magnuson J."/>
            <person name="Mondo S."/>
            <person name="Nolan M."/>
            <person name="Ohm R."/>
            <person name="Pangilinan J."/>
            <person name="Park H.-J."/>
            <person name="Ramirez L."/>
            <person name="Alfaro M."/>
            <person name="Sun H."/>
            <person name="Tritt A."/>
            <person name="Yoshinaga Y."/>
            <person name="Zwiers L.-H."/>
            <person name="Turgeon B."/>
            <person name="Goodwin S."/>
            <person name="Spatafora J."/>
            <person name="Crous P."/>
            <person name="Grigoriev I."/>
        </authorList>
    </citation>
    <scope>NUCLEOTIDE SEQUENCE</scope>
    <source>
        <strain evidence="2">CBS 207.26</strain>
    </source>
</reference>